<feature type="coiled-coil region" evidence="1">
    <location>
        <begin position="18"/>
        <end position="49"/>
    </location>
</feature>
<accession>A0AAV7SMW0</accession>
<evidence type="ECO:0000256" key="2">
    <source>
        <dbReference type="SAM" id="MobiDB-lite"/>
    </source>
</evidence>
<protein>
    <submittedName>
        <fullName evidence="3">Uncharacterized protein</fullName>
    </submittedName>
</protein>
<dbReference type="Proteomes" id="UP001066276">
    <property type="component" value="Chromosome 4_2"/>
</dbReference>
<dbReference type="EMBL" id="JANPWB010000008">
    <property type="protein sequence ID" value="KAJ1165347.1"/>
    <property type="molecule type" value="Genomic_DNA"/>
</dbReference>
<name>A0AAV7SMW0_PLEWA</name>
<feature type="compositionally biased region" description="Low complexity" evidence="2">
    <location>
        <begin position="82"/>
        <end position="101"/>
    </location>
</feature>
<keyword evidence="4" id="KW-1185">Reference proteome</keyword>
<gene>
    <name evidence="3" type="ORF">NDU88_005775</name>
</gene>
<evidence type="ECO:0000313" key="4">
    <source>
        <dbReference type="Proteomes" id="UP001066276"/>
    </source>
</evidence>
<comment type="caution">
    <text evidence="3">The sequence shown here is derived from an EMBL/GenBank/DDBJ whole genome shotgun (WGS) entry which is preliminary data.</text>
</comment>
<keyword evidence="1" id="KW-0175">Coiled coil</keyword>
<proteinExistence type="predicted"/>
<reference evidence="3" key="1">
    <citation type="journal article" date="2022" name="bioRxiv">
        <title>Sequencing and chromosome-scale assembly of the giantPleurodeles waltlgenome.</title>
        <authorList>
            <person name="Brown T."/>
            <person name="Elewa A."/>
            <person name="Iarovenko S."/>
            <person name="Subramanian E."/>
            <person name="Araus A.J."/>
            <person name="Petzold A."/>
            <person name="Susuki M."/>
            <person name="Suzuki K.-i.T."/>
            <person name="Hayashi T."/>
            <person name="Toyoda A."/>
            <person name="Oliveira C."/>
            <person name="Osipova E."/>
            <person name="Leigh N.D."/>
            <person name="Simon A."/>
            <person name="Yun M.H."/>
        </authorList>
    </citation>
    <scope>NUCLEOTIDE SEQUENCE</scope>
    <source>
        <strain evidence="3">20211129_DDA</strain>
        <tissue evidence="3">Liver</tissue>
    </source>
</reference>
<feature type="region of interest" description="Disordered" evidence="2">
    <location>
        <begin position="79"/>
        <end position="143"/>
    </location>
</feature>
<organism evidence="3 4">
    <name type="scientific">Pleurodeles waltl</name>
    <name type="common">Iberian ribbed newt</name>
    <dbReference type="NCBI Taxonomy" id="8319"/>
    <lineage>
        <taxon>Eukaryota</taxon>
        <taxon>Metazoa</taxon>
        <taxon>Chordata</taxon>
        <taxon>Craniata</taxon>
        <taxon>Vertebrata</taxon>
        <taxon>Euteleostomi</taxon>
        <taxon>Amphibia</taxon>
        <taxon>Batrachia</taxon>
        <taxon>Caudata</taxon>
        <taxon>Salamandroidea</taxon>
        <taxon>Salamandridae</taxon>
        <taxon>Pleurodelinae</taxon>
        <taxon>Pleurodeles</taxon>
    </lineage>
</organism>
<sequence length="143" mass="15842">MPREPTLQDALTDALGTYQQSQDKVDQILNNMEENKRLQEVHHEEIREDLKDLNTTMVSIAGVLADMANIMRECTAHQWVPSTSQSTEQTTTSAAASGQEALPQDPQATSIPPPAEGEPPRKHSLRPRQMPGTLAKNNTTTRK</sequence>
<evidence type="ECO:0000256" key="1">
    <source>
        <dbReference type="SAM" id="Coils"/>
    </source>
</evidence>
<dbReference type="AlphaFoldDB" id="A0AAV7SMW0"/>
<evidence type="ECO:0000313" key="3">
    <source>
        <dbReference type="EMBL" id="KAJ1165347.1"/>
    </source>
</evidence>